<dbReference type="SUPFAM" id="SSF53756">
    <property type="entry name" value="UDP-Glycosyltransferase/glycogen phosphorylase"/>
    <property type="match status" value="1"/>
</dbReference>
<dbReference type="RefSeq" id="WP_075610433.1">
    <property type="nucleotide sequence ID" value="NZ_CP052766.1"/>
</dbReference>
<keyword evidence="3" id="KW-1185">Reference proteome</keyword>
<dbReference type="OrthoDB" id="8523124at2"/>
<protein>
    <submittedName>
        <fullName evidence="2">Glycosyltransferase</fullName>
    </submittedName>
</protein>
<dbReference type="EMBL" id="CP052766">
    <property type="protein sequence ID" value="QJR81607.1"/>
    <property type="molecule type" value="Genomic_DNA"/>
</dbReference>
<keyword evidence="2" id="KW-0808">Transferase</keyword>
<feature type="domain" description="Glycosyl transferase family 1" evidence="1">
    <location>
        <begin position="189"/>
        <end position="273"/>
    </location>
</feature>
<evidence type="ECO:0000313" key="2">
    <source>
        <dbReference type="EMBL" id="QJR81607.1"/>
    </source>
</evidence>
<organism evidence="2 3">
    <name type="scientific">Alteromonas pelagimontana</name>
    <dbReference type="NCBI Taxonomy" id="1858656"/>
    <lineage>
        <taxon>Bacteria</taxon>
        <taxon>Pseudomonadati</taxon>
        <taxon>Pseudomonadota</taxon>
        <taxon>Gammaproteobacteria</taxon>
        <taxon>Alteromonadales</taxon>
        <taxon>Alteromonadaceae</taxon>
        <taxon>Alteromonas/Salinimonas group</taxon>
        <taxon>Alteromonas</taxon>
    </lineage>
</organism>
<gene>
    <name evidence="2" type="ORF">CA267_012925</name>
</gene>
<name>A0A6M4MF35_9ALTE</name>
<evidence type="ECO:0000313" key="3">
    <source>
        <dbReference type="Proteomes" id="UP000219285"/>
    </source>
</evidence>
<dbReference type="InterPro" id="IPR001296">
    <property type="entry name" value="Glyco_trans_1"/>
</dbReference>
<accession>A0A6M4MF35</accession>
<proteinExistence type="predicted"/>
<dbReference type="Gene3D" id="3.40.50.2000">
    <property type="entry name" value="Glycogen Phosphorylase B"/>
    <property type="match status" value="2"/>
</dbReference>
<dbReference type="Pfam" id="PF00534">
    <property type="entry name" value="Glycos_transf_1"/>
    <property type="match status" value="1"/>
</dbReference>
<reference evidence="2 3" key="2">
    <citation type="submission" date="2020-04" db="EMBL/GenBank/DDBJ databases">
        <title>Complete genome sequence of Alteromonas pelagimontana 5.12T.</title>
        <authorList>
            <person name="Sinha R.K."/>
            <person name="Krishnan K.P."/>
            <person name="Kurian J.P."/>
        </authorList>
    </citation>
    <scope>NUCLEOTIDE SEQUENCE [LARGE SCALE GENOMIC DNA]</scope>
    <source>
        <strain evidence="2 3">5.12</strain>
    </source>
</reference>
<dbReference type="GO" id="GO:1901135">
    <property type="term" value="P:carbohydrate derivative metabolic process"/>
    <property type="evidence" value="ECO:0007669"/>
    <property type="project" value="UniProtKB-ARBA"/>
</dbReference>
<dbReference type="PANTHER" id="PTHR12526:SF595">
    <property type="entry name" value="BLL5217 PROTEIN"/>
    <property type="match status" value="1"/>
</dbReference>
<evidence type="ECO:0000259" key="1">
    <source>
        <dbReference type="Pfam" id="PF00534"/>
    </source>
</evidence>
<dbReference type="AlphaFoldDB" id="A0A6M4MF35"/>
<dbReference type="Proteomes" id="UP000219285">
    <property type="component" value="Chromosome"/>
</dbReference>
<dbReference type="GO" id="GO:0016757">
    <property type="term" value="F:glycosyltransferase activity"/>
    <property type="evidence" value="ECO:0007669"/>
    <property type="project" value="InterPro"/>
</dbReference>
<dbReference type="PANTHER" id="PTHR12526">
    <property type="entry name" value="GLYCOSYLTRANSFERASE"/>
    <property type="match status" value="1"/>
</dbReference>
<sequence>MKILHAYATRLALPAKKYGGTERVIWSLAQAQMRAGHTVKFLARNAGELANSTLKYDRNKPVQEQITDWPDIVHFHWPFDEELAVPYLCTEHGNAGIARDYNINTVFVSQKHAQNHNATCFVYNGLEWSEYGSPNLNMNNSHFHFLGKARALTKNLPGAINIAKNTGNKLRVLGGSRFNFGRNSYFSFDKHVRFHGMVGGENKNHLIKNSRGLIFPVRWEEPFGLAITESLFLGCPVFASPYGSLPELVKSEKVGFLSASYGELEDAVRRYESFDRKACHELAREEFNADVMCRKYSQLYERVASGQALNAQRPYSTKDVTEILPLKE</sequence>
<reference evidence="3" key="1">
    <citation type="submission" date="2014-12" db="EMBL/GenBank/DDBJ databases">
        <title>Complete genome sequence of a multi-drug resistant Klebsiella pneumoniae.</title>
        <authorList>
            <person name="Hua X."/>
            <person name="Chen Q."/>
            <person name="Li X."/>
            <person name="Feng Y."/>
            <person name="Ruan Z."/>
            <person name="Yu Y."/>
        </authorList>
    </citation>
    <scope>NUCLEOTIDE SEQUENCE [LARGE SCALE GENOMIC DNA]</scope>
    <source>
        <strain evidence="3">5.12</strain>
    </source>
</reference>
<dbReference type="KEGG" id="apel:CA267_012925"/>